<dbReference type="Proteomes" id="UP000199026">
    <property type="component" value="Unassembled WGS sequence"/>
</dbReference>
<organism evidence="1 2">
    <name type="scientific">Lentibacter algarum</name>
    <dbReference type="NCBI Taxonomy" id="576131"/>
    <lineage>
        <taxon>Bacteria</taxon>
        <taxon>Pseudomonadati</taxon>
        <taxon>Pseudomonadota</taxon>
        <taxon>Alphaproteobacteria</taxon>
        <taxon>Rhodobacterales</taxon>
        <taxon>Roseobacteraceae</taxon>
        <taxon>Lentibacter</taxon>
    </lineage>
</organism>
<dbReference type="EMBL" id="FNPR01000001">
    <property type="protein sequence ID" value="SDY30389.1"/>
    <property type="molecule type" value="Genomic_DNA"/>
</dbReference>
<dbReference type="GeneID" id="78124009"/>
<reference evidence="1 2" key="1">
    <citation type="submission" date="2016-10" db="EMBL/GenBank/DDBJ databases">
        <authorList>
            <person name="de Groot N.N."/>
        </authorList>
    </citation>
    <scope>NUCLEOTIDE SEQUENCE [LARGE SCALE GENOMIC DNA]</scope>
    <source>
        <strain evidence="1 2">DSM 24677</strain>
    </source>
</reference>
<accession>A0A1H3ISY4</accession>
<evidence type="ECO:0000313" key="2">
    <source>
        <dbReference type="Proteomes" id="UP000199026"/>
    </source>
</evidence>
<proteinExistence type="predicted"/>
<keyword evidence="2" id="KW-1185">Reference proteome</keyword>
<evidence type="ECO:0000313" key="1">
    <source>
        <dbReference type="EMBL" id="SDY30389.1"/>
    </source>
</evidence>
<protein>
    <submittedName>
        <fullName evidence="1">Uncharacterized protein</fullName>
    </submittedName>
</protein>
<name>A0A1H3ISY4_9RHOB</name>
<dbReference type="OrthoDB" id="7818332at2"/>
<gene>
    <name evidence="1" type="ORF">SAMN05444486_1011236</name>
</gene>
<dbReference type="AlphaFoldDB" id="A0A1H3ISY4"/>
<sequence length="302" mass="33313">MIETGLHVIHNTGSRLHYAVDVQDTYAGIAVFEPCEEGSVMGLGDDAVLWADILAMLEEPFDMANSAGFVDMRGNGLFVPDIPGLTHGAIYRGRSYVFLDGMIGHDEITDYALIDIMTNEAGYPLPWRNRFAQSAREKVDYSFRHRARTQCSNALVIFMPIAGALTTARVELLCDQDPILLNGTTITGRIDDATIPNDGQWFKQFYFHVKTALETVTVAAGARVDVPIALRWNKDDMPCAHALRLKLESDAGYLPKRRLITDENGLGSFTIEALGLNSGDHIAVKINTEHYTAIGKIILEVV</sequence>
<dbReference type="STRING" id="576131.SAMN05444486_1011236"/>
<dbReference type="RefSeq" id="WP_089888668.1">
    <property type="nucleotide sequence ID" value="NZ_FNPR01000001.1"/>
</dbReference>